<organism evidence="2 3">
    <name type="scientific">Mycena venus</name>
    <dbReference type="NCBI Taxonomy" id="2733690"/>
    <lineage>
        <taxon>Eukaryota</taxon>
        <taxon>Fungi</taxon>
        <taxon>Dikarya</taxon>
        <taxon>Basidiomycota</taxon>
        <taxon>Agaricomycotina</taxon>
        <taxon>Agaricomycetes</taxon>
        <taxon>Agaricomycetidae</taxon>
        <taxon>Agaricales</taxon>
        <taxon>Marasmiineae</taxon>
        <taxon>Mycenaceae</taxon>
        <taxon>Mycena</taxon>
    </lineage>
</organism>
<gene>
    <name evidence="2" type="ORF">MVEN_00565700</name>
</gene>
<name>A0A8H6YPX2_9AGAR</name>
<dbReference type="EMBL" id="JACAZI010000004">
    <property type="protein sequence ID" value="KAF7362196.1"/>
    <property type="molecule type" value="Genomic_DNA"/>
</dbReference>
<protein>
    <submittedName>
        <fullName evidence="2">Uncharacterized protein</fullName>
    </submittedName>
</protein>
<proteinExistence type="predicted"/>
<feature type="region of interest" description="Disordered" evidence="1">
    <location>
        <begin position="1"/>
        <end position="21"/>
    </location>
</feature>
<feature type="region of interest" description="Disordered" evidence="1">
    <location>
        <begin position="154"/>
        <end position="176"/>
    </location>
</feature>
<feature type="compositionally biased region" description="Polar residues" evidence="1">
    <location>
        <begin position="154"/>
        <end position="171"/>
    </location>
</feature>
<comment type="caution">
    <text evidence="2">The sequence shown here is derived from an EMBL/GenBank/DDBJ whole genome shotgun (WGS) entry which is preliminary data.</text>
</comment>
<reference evidence="2" key="1">
    <citation type="submission" date="2020-05" db="EMBL/GenBank/DDBJ databases">
        <title>Mycena genomes resolve the evolution of fungal bioluminescence.</title>
        <authorList>
            <person name="Tsai I.J."/>
        </authorList>
    </citation>
    <scope>NUCLEOTIDE SEQUENCE</scope>
    <source>
        <strain evidence="2">CCC161011</strain>
    </source>
</reference>
<accession>A0A8H6YPX2</accession>
<dbReference type="OrthoDB" id="70387at2759"/>
<keyword evidence="3" id="KW-1185">Reference proteome</keyword>
<evidence type="ECO:0000313" key="2">
    <source>
        <dbReference type="EMBL" id="KAF7362196.1"/>
    </source>
</evidence>
<dbReference type="Proteomes" id="UP000620124">
    <property type="component" value="Unassembled WGS sequence"/>
</dbReference>
<evidence type="ECO:0000256" key="1">
    <source>
        <dbReference type="SAM" id="MobiDB-lite"/>
    </source>
</evidence>
<evidence type="ECO:0000313" key="3">
    <source>
        <dbReference type="Proteomes" id="UP000620124"/>
    </source>
</evidence>
<dbReference type="AlphaFoldDB" id="A0A8H6YPX2"/>
<sequence length="528" mass="58745">MSSNDGTMTPRAAKSPSPNETEGIRVAIGSMSEMLASLEGSFTSLNEKSAALSTMGPSSVGHYKRGVGQIVTEIQQDTLRDIQALRKQIREESKKRDKDIATFKQITREDVKEKIVANLRNDILEHIRMEVAAQVQQQVDLQIQELLPISLKEQSSNNKTQLQDARTSLKNSAARKKNSSLRIQNLDEELYVVFKPDGTKSKLFPADLRSLLSYDAANIRSLVNDYGLAEDEVRENVEPESPSLALVHQAYRRFTHSELVLFLAVRNLSTEGSDSELASRLAHHDFNTYHFPHTLAHPPVSPAPTLPPKQRHMGPDLPVEILADIMDHVGDWELARAVGVPTSLSRPSAWSRASPTDEAMLTGYIPLIRAADPIAHPPTLGADLAIRFGYVNVLEFLLLESARLAEGSVFKKIYKNDLIPIKASLHGRLGVLSWWKHGFEHHPDLIPAPSPGSISQALHNASCHGKVEVLDWWLSSGLQLIFDQDALVGATRHNRPEVPTEWWDKSRLPLQYRLCDIEEALEDAIGGR</sequence>